<evidence type="ECO:0000313" key="1">
    <source>
        <dbReference type="EMBL" id="EKX34318.1"/>
    </source>
</evidence>
<reference evidence="3" key="2">
    <citation type="submission" date="2012-11" db="EMBL/GenBank/DDBJ databases">
        <authorList>
            <person name="Kuo A."/>
            <person name="Curtis B.A."/>
            <person name="Tanifuji G."/>
            <person name="Burki F."/>
            <person name="Gruber A."/>
            <person name="Irimia M."/>
            <person name="Maruyama S."/>
            <person name="Arias M.C."/>
            <person name="Ball S.G."/>
            <person name="Gile G.H."/>
            <person name="Hirakawa Y."/>
            <person name="Hopkins J.F."/>
            <person name="Rensing S.A."/>
            <person name="Schmutz J."/>
            <person name="Symeonidi A."/>
            <person name="Elias M."/>
            <person name="Eveleigh R.J."/>
            <person name="Herman E.K."/>
            <person name="Klute M.J."/>
            <person name="Nakayama T."/>
            <person name="Obornik M."/>
            <person name="Reyes-Prieto A."/>
            <person name="Armbrust E.V."/>
            <person name="Aves S.J."/>
            <person name="Beiko R.G."/>
            <person name="Coutinho P."/>
            <person name="Dacks J.B."/>
            <person name="Durnford D.G."/>
            <person name="Fast N.M."/>
            <person name="Green B.R."/>
            <person name="Grisdale C."/>
            <person name="Hempe F."/>
            <person name="Henrissat B."/>
            <person name="Hoppner M.P."/>
            <person name="Ishida K.-I."/>
            <person name="Kim E."/>
            <person name="Koreny L."/>
            <person name="Kroth P.G."/>
            <person name="Liu Y."/>
            <person name="Malik S.-B."/>
            <person name="Maier U.G."/>
            <person name="McRose D."/>
            <person name="Mock T."/>
            <person name="Neilson J.A."/>
            <person name="Onodera N.T."/>
            <person name="Poole A.M."/>
            <person name="Pritham E.J."/>
            <person name="Richards T.A."/>
            <person name="Rocap G."/>
            <person name="Roy S.W."/>
            <person name="Sarai C."/>
            <person name="Schaack S."/>
            <person name="Shirato S."/>
            <person name="Slamovits C.H."/>
            <person name="Spencer D.F."/>
            <person name="Suzuki S."/>
            <person name="Worden A.Z."/>
            <person name="Zauner S."/>
            <person name="Barry K."/>
            <person name="Bell C."/>
            <person name="Bharti A.K."/>
            <person name="Crow J.A."/>
            <person name="Grimwood J."/>
            <person name="Kramer R."/>
            <person name="Lindquist E."/>
            <person name="Lucas S."/>
            <person name="Salamov A."/>
            <person name="McFadden G.I."/>
            <person name="Lane C.E."/>
            <person name="Keeling P.J."/>
            <person name="Gray M.W."/>
            <person name="Grigoriev I.V."/>
            <person name="Archibald J.M."/>
        </authorList>
    </citation>
    <scope>NUCLEOTIDE SEQUENCE</scope>
    <source>
        <strain evidence="3">CCMP2712</strain>
    </source>
</reference>
<evidence type="ECO:0000313" key="2">
    <source>
        <dbReference type="EnsemblProtists" id="EKX34318"/>
    </source>
</evidence>
<dbReference type="AlphaFoldDB" id="L1IDM6"/>
<dbReference type="EMBL" id="JH993112">
    <property type="protein sequence ID" value="EKX34318.1"/>
    <property type="molecule type" value="Genomic_DNA"/>
</dbReference>
<dbReference type="Proteomes" id="UP000011087">
    <property type="component" value="Unassembled WGS sequence"/>
</dbReference>
<dbReference type="EnsemblProtists" id="EKX34318">
    <property type="protein sequence ID" value="EKX34318"/>
    <property type="gene ID" value="GUITHDRAFT_119487"/>
</dbReference>
<sequence length="99" mass="10982">MLGSMIAYKCKSGSYKTTKKQVHLHGFVAHQLTERKIDSSQRMAIAHSQCHGRISYFQTGSEVEESKTFSRSGLKGNGQKEGKVLINHCLVAPLFQNAV</sequence>
<dbReference type="HOGENOM" id="CLU_2325181_0_0_1"/>
<dbReference type="GeneID" id="17291068"/>
<protein>
    <submittedName>
        <fullName evidence="1 2">Uncharacterized protein</fullName>
    </submittedName>
</protein>
<accession>L1IDM6</accession>
<dbReference type="RefSeq" id="XP_005821298.1">
    <property type="nucleotide sequence ID" value="XM_005821241.1"/>
</dbReference>
<gene>
    <name evidence="1" type="ORF">GUITHDRAFT_119487</name>
</gene>
<reference evidence="2" key="3">
    <citation type="submission" date="2016-03" db="UniProtKB">
        <authorList>
            <consortium name="EnsemblProtists"/>
        </authorList>
    </citation>
    <scope>IDENTIFICATION</scope>
</reference>
<reference evidence="1 3" key="1">
    <citation type="journal article" date="2012" name="Nature">
        <title>Algal genomes reveal evolutionary mosaicism and the fate of nucleomorphs.</title>
        <authorList>
            <consortium name="DOE Joint Genome Institute"/>
            <person name="Curtis B.A."/>
            <person name="Tanifuji G."/>
            <person name="Burki F."/>
            <person name="Gruber A."/>
            <person name="Irimia M."/>
            <person name="Maruyama S."/>
            <person name="Arias M.C."/>
            <person name="Ball S.G."/>
            <person name="Gile G.H."/>
            <person name="Hirakawa Y."/>
            <person name="Hopkins J.F."/>
            <person name="Kuo A."/>
            <person name="Rensing S.A."/>
            <person name="Schmutz J."/>
            <person name="Symeonidi A."/>
            <person name="Elias M."/>
            <person name="Eveleigh R.J."/>
            <person name="Herman E.K."/>
            <person name="Klute M.J."/>
            <person name="Nakayama T."/>
            <person name="Obornik M."/>
            <person name="Reyes-Prieto A."/>
            <person name="Armbrust E.V."/>
            <person name="Aves S.J."/>
            <person name="Beiko R.G."/>
            <person name="Coutinho P."/>
            <person name="Dacks J.B."/>
            <person name="Durnford D.G."/>
            <person name="Fast N.M."/>
            <person name="Green B.R."/>
            <person name="Grisdale C.J."/>
            <person name="Hempel F."/>
            <person name="Henrissat B."/>
            <person name="Hoppner M.P."/>
            <person name="Ishida K."/>
            <person name="Kim E."/>
            <person name="Koreny L."/>
            <person name="Kroth P.G."/>
            <person name="Liu Y."/>
            <person name="Malik S.B."/>
            <person name="Maier U.G."/>
            <person name="McRose D."/>
            <person name="Mock T."/>
            <person name="Neilson J.A."/>
            <person name="Onodera N.T."/>
            <person name="Poole A.M."/>
            <person name="Pritham E.J."/>
            <person name="Richards T.A."/>
            <person name="Rocap G."/>
            <person name="Roy S.W."/>
            <person name="Sarai C."/>
            <person name="Schaack S."/>
            <person name="Shirato S."/>
            <person name="Slamovits C.H."/>
            <person name="Spencer D.F."/>
            <person name="Suzuki S."/>
            <person name="Worden A.Z."/>
            <person name="Zauner S."/>
            <person name="Barry K."/>
            <person name="Bell C."/>
            <person name="Bharti A.K."/>
            <person name="Crow J.A."/>
            <person name="Grimwood J."/>
            <person name="Kramer R."/>
            <person name="Lindquist E."/>
            <person name="Lucas S."/>
            <person name="Salamov A."/>
            <person name="McFadden G.I."/>
            <person name="Lane C.E."/>
            <person name="Keeling P.J."/>
            <person name="Gray M.W."/>
            <person name="Grigoriev I.V."/>
            <person name="Archibald J.M."/>
        </authorList>
    </citation>
    <scope>NUCLEOTIDE SEQUENCE</scope>
    <source>
        <strain evidence="1 3">CCMP2712</strain>
    </source>
</reference>
<name>L1IDM6_GUITC</name>
<dbReference type="KEGG" id="gtt:GUITHDRAFT_119487"/>
<organism evidence="1">
    <name type="scientific">Guillardia theta (strain CCMP2712)</name>
    <name type="common">Cryptophyte</name>
    <dbReference type="NCBI Taxonomy" id="905079"/>
    <lineage>
        <taxon>Eukaryota</taxon>
        <taxon>Cryptophyceae</taxon>
        <taxon>Pyrenomonadales</taxon>
        <taxon>Geminigeraceae</taxon>
        <taxon>Guillardia</taxon>
    </lineage>
</organism>
<proteinExistence type="predicted"/>
<keyword evidence="3" id="KW-1185">Reference proteome</keyword>
<dbReference type="PaxDb" id="55529-EKX34318"/>
<evidence type="ECO:0000313" key="3">
    <source>
        <dbReference type="Proteomes" id="UP000011087"/>
    </source>
</evidence>